<evidence type="ECO:0000313" key="7">
    <source>
        <dbReference type="Proteomes" id="UP000286773"/>
    </source>
</evidence>
<evidence type="ECO:0000256" key="3">
    <source>
        <dbReference type="ARBA" id="ARBA00023163"/>
    </source>
</evidence>
<dbReference type="InterPro" id="IPR035472">
    <property type="entry name" value="RpiR-like_SIS"/>
</dbReference>
<proteinExistence type="predicted"/>
<dbReference type="PANTHER" id="PTHR30514:SF1">
    <property type="entry name" value="HTH-TYPE TRANSCRIPTIONAL REGULATOR HEXR-RELATED"/>
    <property type="match status" value="1"/>
</dbReference>
<dbReference type="InterPro" id="IPR009057">
    <property type="entry name" value="Homeodomain-like_sf"/>
</dbReference>
<dbReference type="RefSeq" id="WP_126813966.1">
    <property type="nucleotide sequence ID" value="NZ_NGKC01000009.1"/>
</dbReference>
<reference evidence="6 7" key="1">
    <citation type="submission" date="2017-05" db="EMBL/GenBank/DDBJ databases">
        <title>Vagococcus spp. assemblies.</title>
        <authorList>
            <person name="Gulvik C.A."/>
        </authorList>
    </citation>
    <scope>NUCLEOTIDE SEQUENCE [LARGE SCALE GENOMIC DNA]</scope>
    <source>
        <strain evidence="6 7">LMG 24798</strain>
    </source>
</reference>
<dbReference type="InterPro" id="IPR047640">
    <property type="entry name" value="RpiR-like"/>
</dbReference>
<evidence type="ECO:0000259" key="4">
    <source>
        <dbReference type="PROSITE" id="PS51071"/>
    </source>
</evidence>
<dbReference type="Pfam" id="PF01418">
    <property type="entry name" value="HTH_6"/>
    <property type="match status" value="1"/>
</dbReference>
<dbReference type="SUPFAM" id="SSF53697">
    <property type="entry name" value="SIS domain"/>
    <property type="match status" value="1"/>
</dbReference>
<dbReference type="GO" id="GO:0003700">
    <property type="term" value="F:DNA-binding transcription factor activity"/>
    <property type="evidence" value="ECO:0007669"/>
    <property type="project" value="InterPro"/>
</dbReference>
<dbReference type="InterPro" id="IPR046348">
    <property type="entry name" value="SIS_dom_sf"/>
</dbReference>
<dbReference type="PROSITE" id="PS51071">
    <property type="entry name" value="HTH_RPIR"/>
    <property type="match status" value="1"/>
</dbReference>
<dbReference type="InterPro" id="IPR000281">
    <property type="entry name" value="HTH_RpiR"/>
</dbReference>
<accession>A0A430AT17</accession>
<keyword evidence="1" id="KW-0805">Transcription regulation</keyword>
<dbReference type="OrthoDB" id="1648815at2"/>
<feature type="domain" description="SIS" evidence="5">
    <location>
        <begin position="106"/>
        <end position="245"/>
    </location>
</feature>
<dbReference type="Proteomes" id="UP000286773">
    <property type="component" value="Unassembled WGS sequence"/>
</dbReference>
<evidence type="ECO:0000256" key="1">
    <source>
        <dbReference type="ARBA" id="ARBA00023015"/>
    </source>
</evidence>
<dbReference type="EMBL" id="NGKC01000009">
    <property type="protein sequence ID" value="RSU11205.1"/>
    <property type="molecule type" value="Genomic_DNA"/>
</dbReference>
<dbReference type="CDD" id="cd05013">
    <property type="entry name" value="SIS_RpiR"/>
    <property type="match status" value="1"/>
</dbReference>
<dbReference type="Gene3D" id="1.10.10.10">
    <property type="entry name" value="Winged helix-like DNA-binding domain superfamily/Winged helix DNA-binding domain"/>
    <property type="match status" value="1"/>
</dbReference>
<dbReference type="AlphaFoldDB" id="A0A430AT17"/>
<organism evidence="6 7">
    <name type="scientific">Vagococcus acidifermentans</name>
    <dbReference type="NCBI Taxonomy" id="564710"/>
    <lineage>
        <taxon>Bacteria</taxon>
        <taxon>Bacillati</taxon>
        <taxon>Bacillota</taxon>
        <taxon>Bacilli</taxon>
        <taxon>Lactobacillales</taxon>
        <taxon>Enterococcaceae</taxon>
        <taxon>Vagococcus</taxon>
    </lineage>
</organism>
<protein>
    <submittedName>
        <fullName evidence="6">RpiR family transcriptional regulator</fullName>
    </submittedName>
</protein>
<dbReference type="SUPFAM" id="SSF46689">
    <property type="entry name" value="Homeodomain-like"/>
    <property type="match status" value="1"/>
</dbReference>
<dbReference type="Gene3D" id="3.40.50.10490">
    <property type="entry name" value="Glucose-6-phosphate isomerase like protein, domain 1"/>
    <property type="match status" value="1"/>
</dbReference>
<dbReference type="Pfam" id="PF01380">
    <property type="entry name" value="SIS"/>
    <property type="match status" value="1"/>
</dbReference>
<dbReference type="InterPro" id="IPR001347">
    <property type="entry name" value="SIS_dom"/>
</dbReference>
<evidence type="ECO:0000259" key="5">
    <source>
        <dbReference type="PROSITE" id="PS51464"/>
    </source>
</evidence>
<comment type="caution">
    <text evidence="6">The sequence shown here is derived from an EMBL/GenBank/DDBJ whole genome shotgun (WGS) entry which is preliminary data.</text>
</comment>
<evidence type="ECO:0000256" key="2">
    <source>
        <dbReference type="ARBA" id="ARBA00023125"/>
    </source>
</evidence>
<keyword evidence="3" id="KW-0804">Transcription</keyword>
<keyword evidence="2" id="KW-0238">DNA-binding</keyword>
<dbReference type="InterPro" id="IPR036388">
    <property type="entry name" value="WH-like_DNA-bd_sf"/>
</dbReference>
<feature type="domain" description="HTH rpiR-type" evidence="4">
    <location>
        <begin position="1"/>
        <end position="73"/>
    </location>
</feature>
<dbReference type="GO" id="GO:0003677">
    <property type="term" value="F:DNA binding"/>
    <property type="evidence" value="ECO:0007669"/>
    <property type="project" value="UniProtKB-KW"/>
</dbReference>
<gene>
    <name evidence="6" type="ORF">CBF27_08900</name>
</gene>
<dbReference type="PROSITE" id="PS51464">
    <property type="entry name" value="SIS"/>
    <property type="match status" value="1"/>
</dbReference>
<sequence>MLFLDFTPDLTPIELDVYKYIANHLDKVVYMRIRELAQETHVSTTTILRFCQKFECSGFSEFKIRLNLYLKESAPVAGGETFDAYAIKHFISRTLEPDFQQIITQAAEQLQDKSLLLFIGKGVSGVTASYGALHFSSVCKMALRIEDPENYPFDFLNETDARNMGIIILSVSGETREIIRFLNKMTVKQATIISITNSQNSTIARLSDVNIPYYITKKQIQDADVTSQIPAMYILEQLASSVKKHLNQ</sequence>
<keyword evidence="7" id="KW-1185">Reference proteome</keyword>
<evidence type="ECO:0000313" key="6">
    <source>
        <dbReference type="EMBL" id="RSU11205.1"/>
    </source>
</evidence>
<dbReference type="PANTHER" id="PTHR30514">
    <property type="entry name" value="GLUCOKINASE"/>
    <property type="match status" value="1"/>
</dbReference>
<dbReference type="GO" id="GO:1901135">
    <property type="term" value="P:carbohydrate derivative metabolic process"/>
    <property type="evidence" value="ECO:0007669"/>
    <property type="project" value="InterPro"/>
</dbReference>
<name>A0A430AT17_9ENTE</name>
<dbReference type="GO" id="GO:0097367">
    <property type="term" value="F:carbohydrate derivative binding"/>
    <property type="evidence" value="ECO:0007669"/>
    <property type="project" value="InterPro"/>
</dbReference>